<evidence type="ECO:0000313" key="8">
    <source>
        <dbReference type="EMBL" id="RZC62514.1"/>
    </source>
</evidence>
<keyword evidence="5" id="KW-0325">Glycoprotein</keyword>
<dbReference type="Gene3D" id="2.40.70.10">
    <property type="entry name" value="Acid Proteases"/>
    <property type="match status" value="2"/>
</dbReference>
<dbReference type="Proteomes" id="UP000316621">
    <property type="component" value="Chromosome 5"/>
</dbReference>
<dbReference type="InterPro" id="IPR032799">
    <property type="entry name" value="TAXi_C"/>
</dbReference>
<dbReference type="InterPro" id="IPR051708">
    <property type="entry name" value="Plant_Aspart_Prot_A1"/>
</dbReference>
<dbReference type="OMA" id="SLCHDCE"/>
<feature type="signal peptide" evidence="6">
    <location>
        <begin position="1"/>
        <end position="27"/>
    </location>
</feature>
<evidence type="ECO:0000256" key="4">
    <source>
        <dbReference type="ARBA" id="ARBA00022801"/>
    </source>
</evidence>
<evidence type="ECO:0000256" key="1">
    <source>
        <dbReference type="ARBA" id="ARBA00007447"/>
    </source>
</evidence>
<dbReference type="Pfam" id="PF14541">
    <property type="entry name" value="TAXi_C"/>
    <property type="match status" value="1"/>
</dbReference>
<protein>
    <recommendedName>
        <fullName evidence="7">Peptidase A1 domain-containing protein</fullName>
    </recommendedName>
</protein>
<dbReference type="InterPro" id="IPR001969">
    <property type="entry name" value="Aspartic_peptidase_AS"/>
</dbReference>
<dbReference type="Gramene" id="RZC62514">
    <property type="protein sequence ID" value="RZC62514"/>
    <property type="gene ID" value="C5167_024290"/>
</dbReference>
<dbReference type="InterPro" id="IPR034161">
    <property type="entry name" value="Pepsin-like_plant"/>
</dbReference>
<name>A0A4Y7JN35_PAPSO</name>
<keyword evidence="2" id="KW-0645">Protease</keyword>
<dbReference type="AlphaFoldDB" id="A0A4Y7JN35"/>
<dbReference type="GO" id="GO:0004190">
    <property type="term" value="F:aspartic-type endopeptidase activity"/>
    <property type="evidence" value="ECO:0007669"/>
    <property type="project" value="UniProtKB-KW"/>
</dbReference>
<dbReference type="EMBL" id="CM010719">
    <property type="protein sequence ID" value="RZC62514.1"/>
    <property type="molecule type" value="Genomic_DNA"/>
</dbReference>
<dbReference type="InterPro" id="IPR021109">
    <property type="entry name" value="Peptidase_aspartic_dom_sf"/>
</dbReference>
<sequence length="480" mass="52393">MDSSSTLSIVLLLCILTLLSLSPFISSSPTSIILPLEKITNTQTQSSLSTDPWKTLNHLASTSLIRANHLKNPHKKTTHLSTPVYPQSYGGYSVSLTFGTPPQTSIPFVLDTGSNLVWFPCTDHYICQNCSFSSSSSPSPKSNSVIQSYKPKLSSSSKLIGCQNPKCSWIHHGSGDDIQSRCQECAPGVTNCAQICPPYLIIYGSGSTTGLLLSETLHLKPKRVPNFVVGCSRFSLRIPTGIAGFGRGEASLPSQLGVNKFSYCLLSHRFDNTEKSTQLVLHTGSGSGDTKTTGVKYTPFVKNPTGFSVYYYVGLKEITVGGKKVKIPYDFLSLGADGNGGTIVDSGSTFTFMEGRIFELVASEIENQVRRNYRRASEVEISSGLKPCFELPENHKGMKLALPRLSFHFKGGAEMELPLANYFSIVGNSQVVCLTIVTNNADTTRGEGPSVILGNFQQQNFYTEFDLKNERFGFRQQTCK</sequence>
<dbReference type="InterPro" id="IPR033121">
    <property type="entry name" value="PEPTIDASE_A1"/>
</dbReference>
<keyword evidence="3" id="KW-0064">Aspartyl protease</keyword>
<evidence type="ECO:0000256" key="3">
    <source>
        <dbReference type="ARBA" id="ARBA00022750"/>
    </source>
</evidence>
<dbReference type="PROSITE" id="PS51767">
    <property type="entry name" value="PEPTIDASE_A1"/>
    <property type="match status" value="1"/>
</dbReference>
<dbReference type="PROSITE" id="PS00141">
    <property type="entry name" value="ASP_PROTEASE"/>
    <property type="match status" value="1"/>
</dbReference>
<gene>
    <name evidence="8" type="ORF">C5167_024290</name>
</gene>
<dbReference type="GO" id="GO:0006508">
    <property type="term" value="P:proteolysis"/>
    <property type="evidence" value="ECO:0007669"/>
    <property type="project" value="UniProtKB-KW"/>
</dbReference>
<proteinExistence type="inferred from homology"/>
<keyword evidence="4" id="KW-0378">Hydrolase</keyword>
<keyword evidence="6" id="KW-0732">Signal</keyword>
<evidence type="ECO:0000256" key="2">
    <source>
        <dbReference type="ARBA" id="ARBA00022670"/>
    </source>
</evidence>
<dbReference type="PANTHER" id="PTHR47967:SF36">
    <property type="entry name" value="PEPTIDASE A1 DOMAIN-CONTAINING PROTEIN"/>
    <property type="match status" value="1"/>
</dbReference>
<dbReference type="InterPro" id="IPR032861">
    <property type="entry name" value="TAXi_N"/>
</dbReference>
<accession>A0A4Y7JN35</accession>
<dbReference type="FunFam" id="2.40.70.10:FF:000034">
    <property type="entry name" value="Aspartyl protease family protein"/>
    <property type="match status" value="1"/>
</dbReference>
<dbReference type="SUPFAM" id="SSF50630">
    <property type="entry name" value="Acid proteases"/>
    <property type="match status" value="1"/>
</dbReference>
<evidence type="ECO:0000259" key="7">
    <source>
        <dbReference type="PROSITE" id="PS51767"/>
    </source>
</evidence>
<evidence type="ECO:0000256" key="6">
    <source>
        <dbReference type="SAM" id="SignalP"/>
    </source>
</evidence>
<organism evidence="8 9">
    <name type="scientific">Papaver somniferum</name>
    <name type="common">Opium poppy</name>
    <dbReference type="NCBI Taxonomy" id="3469"/>
    <lineage>
        <taxon>Eukaryota</taxon>
        <taxon>Viridiplantae</taxon>
        <taxon>Streptophyta</taxon>
        <taxon>Embryophyta</taxon>
        <taxon>Tracheophyta</taxon>
        <taxon>Spermatophyta</taxon>
        <taxon>Magnoliopsida</taxon>
        <taxon>Ranunculales</taxon>
        <taxon>Papaveraceae</taxon>
        <taxon>Papaveroideae</taxon>
        <taxon>Papaver</taxon>
    </lineage>
</organism>
<feature type="domain" description="Peptidase A1" evidence="7">
    <location>
        <begin position="92"/>
        <end position="475"/>
    </location>
</feature>
<evidence type="ECO:0000313" key="9">
    <source>
        <dbReference type="Proteomes" id="UP000316621"/>
    </source>
</evidence>
<dbReference type="GO" id="GO:0005576">
    <property type="term" value="C:extracellular region"/>
    <property type="evidence" value="ECO:0007669"/>
    <property type="project" value="TreeGrafter"/>
</dbReference>
<dbReference type="Pfam" id="PF14543">
    <property type="entry name" value="TAXi_N"/>
    <property type="match status" value="1"/>
</dbReference>
<dbReference type="CDD" id="cd05476">
    <property type="entry name" value="pepsin_A_like_plant"/>
    <property type="match status" value="1"/>
</dbReference>
<feature type="chain" id="PRO_5021270479" description="Peptidase A1 domain-containing protein" evidence="6">
    <location>
        <begin position="28"/>
        <end position="480"/>
    </location>
</feature>
<dbReference type="OrthoDB" id="2747330at2759"/>
<dbReference type="PANTHER" id="PTHR47967">
    <property type="entry name" value="OS07G0603500 PROTEIN-RELATED"/>
    <property type="match status" value="1"/>
</dbReference>
<evidence type="ECO:0000256" key="5">
    <source>
        <dbReference type="ARBA" id="ARBA00023180"/>
    </source>
</evidence>
<reference evidence="8 9" key="1">
    <citation type="journal article" date="2018" name="Science">
        <title>The opium poppy genome and morphinan production.</title>
        <authorList>
            <person name="Guo L."/>
            <person name="Winzer T."/>
            <person name="Yang X."/>
            <person name="Li Y."/>
            <person name="Ning Z."/>
            <person name="He Z."/>
            <person name="Teodor R."/>
            <person name="Lu Y."/>
            <person name="Bowser T.A."/>
            <person name="Graham I.A."/>
            <person name="Ye K."/>
        </authorList>
    </citation>
    <scope>NUCLEOTIDE SEQUENCE [LARGE SCALE GENOMIC DNA]</scope>
    <source>
        <strain evidence="9">cv. HN1</strain>
        <tissue evidence="8">Leaves</tissue>
    </source>
</reference>
<keyword evidence="9" id="KW-1185">Reference proteome</keyword>
<comment type="similarity">
    <text evidence="1">Belongs to the peptidase A1 family.</text>
</comment>